<organism evidence="2 3">
    <name type="scientific">Mycolicibacterium poriferae</name>
    <dbReference type="NCBI Taxonomy" id="39694"/>
    <lineage>
        <taxon>Bacteria</taxon>
        <taxon>Bacillati</taxon>
        <taxon>Actinomycetota</taxon>
        <taxon>Actinomycetes</taxon>
        <taxon>Mycobacteriales</taxon>
        <taxon>Mycobacteriaceae</taxon>
        <taxon>Mycolicibacterium</taxon>
    </lineage>
</organism>
<dbReference type="GO" id="GO:0008146">
    <property type="term" value="F:sulfotransferase activity"/>
    <property type="evidence" value="ECO:0007669"/>
    <property type="project" value="InterPro"/>
</dbReference>
<proteinExistence type="predicted"/>
<dbReference type="KEGG" id="mpof:MPOR_19610"/>
<accession>A0A6N4V7S8</accession>
<dbReference type="InterPro" id="IPR037359">
    <property type="entry name" value="NST/OST"/>
</dbReference>
<keyword evidence="3" id="KW-1185">Reference proteome</keyword>
<dbReference type="Gene3D" id="3.40.50.300">
    <property type="entry name" value="P-loop containing nucleotide triphosphate hydrolases"/>
    <property type="match status" value="1"/>
</dbReference>
<evidence type="ECO:0000256" key="1">
    <source>
        <dbReference type="ARBA" id="ARBA00022679"/>
    </source>
</evidence>
<name>A0A6N4V7S8_9MYCO</name>
<sequence>MSRLKEPGYFSRHRVRESIRGANPSVWTYDWYLSLFADAKPNHLIVGESSTSYLRDEAALAEIQSKIHDPRIIAMVRDPVKLISSYYHFLQFSGWETAPTLEAAWRLQDERCAGRVDSASANRPDTLAYRNLAQLGAQTERLLQLFPRDRVLVLISDDLGACPDALGKRVQDFLGVNYDSSLELRKDNSARAPHIKALSDVVKRPPAWLSAARDRVKRTAGVRSLGIRTALDKLNVKKDSHSIDAHLVSELQTYFRPDVELLSEIVGQDLVTRWWSR</sequence>
<dbReference type="AlphaFoldDB" id="A0A6N4V7S8"/>
<dbReference type="PANTHER" id="PTHR10605:SF56">
    <property type="entry name" value="BIFUNCTIONAL HEPARAN SULFATE N-DEACETYLASE_N-SULFOTRANSFERASE"/>
    <property type="match status" value="1"/>
</dbReference>
<keyword evidence="1" id="KW-0808">Transferase</keyword>
<dbReference type="SUPFAM" id="SSF52540">
    <property type="entry name" value="P-loop containing nucleoside triphosphate hydrolases"/>
    <property type="match status" value="1"/>
</dbReference>
<evidence type="ECO:0000313" key="2">
    <source>
        <dbReference type="EMBL" id="BBX50935.1"/>
    </source>
</evidence>
<reference evidence="2 3" key="1">
    <citation type="journal article" date="2019" name="Emerg. Microbes Infect.">
        <title>Comprehensive subspecies identification of 175 nontuberculous mycobacteria species based on 7547 genomic profiles.</title>
        <authorList>
            <person name="Matsumoto Y."/>
            <person name="Kinjo T."/>
            <person name="Motooka D."/>
            <person name="Nabeya D."/>
            <person name="Jung N."/>
            <person name="Uechi K."/>
            <person name="Horii T."/>
            <person name="Iida T."/>
            <person name="Fujita J."/>
            <person name="Nakamura S."/>
        </authorList>
    </citation>
    <scope>NUCLEOTIDE SEQUENCE [LARGE SCALE GENOMIC DNA]</scope>
    <source>
        <strain evidence="2 3">JCM 12603</strain>
    </source>
</reference>
<dbReference type="EMBL" id="AP022570">
    <property type="protein sequence ID" value="BBX50935.1"/>
    <property type="molecule type" value="Genomic_DNA"/>
</dbReference>
<gene>
    <name evidence="2" type="ORF">MPOR_19610</name>
</gene>
<protein>
    <submittedName>
        <fullName evidence="2">Uncharacterized protein</fullName>
    </submittedName>
</protein>
<evidence type="ECO:0000313" key="3">
    <source>
        <dbReference type="Proteomes" id="UP000466785"/>
    </source>
</evidence>
<dbReference type="InterPro" id="IPR027417">
    <property type="entry name" value="P-loop_NTPase"/>
</dbReference>
<dbReference type="Proteomes" id="UP000466785">
    <property type="component" value="Chromosome"/>
</dbReference>
<dbReference type="PANTHER" id="PTHR10605">
    <property type="entry name" value="HEPARAN SULFATE SULFOTRANSFERASE"/>
    <property type="match status" value="1"/>
</dbReference>